<keyword evidence="1" id="KW-0812">Transmembrane</keyword>
<evidence type="ECO:0000256" key="2">
    <source>
        <dbReference type="SAM" id="SignalP"/>
    </source>
</evidence>
<keyword evidence="1" id="KW-0472">Membrane</keyword>
<dbReference type="InterPro" id="IPR011050">
    <property type="entry name" value="Pectin_lyase_fold/virulence"/>
</dbReference>
<dbReference type="InterPro" id="IPR006212">
    <property type="entry name" value="Furin_repeat"/>
</dbReference>
<proteinExistence type="predicted"/>
<organism evidence="3 4">
    <name type="scientific">Euplotes crassus</name>
    <dbReference type="NCBI Taxonomy" id="5936"/>
    <lineage>
        <taxon>Eukaryota</taxon>
        <taxon>Sar</taxon>
        <taxon>Alveolata</taxon>
        <taxon>Ciliophora</taxon>
        <taxon>Intramacronucleata</taxon>
        <taxon>Spirotrichea</taxon>
        <taxon>Hypotrichia</taxon>
        <taxon>Euplotida</taxon>
        <taxon>Euplotidae</taxon>
        <taxon>Moneuplotes</taxon>
    </lineage>
</organism>
<reference evidence="3" key="1">
    <citation type="submission" date="2023-07" db="EMBL/GenBank/DDBJ databases">
        <authorList>
            <consortium name="AG Swart"/>
            <person name="Singh M."/>
            <person name="Singh A."/>
            <person name="Seah K."/>
            <person name="Emmerich C."/>
        </authorList>
    </citation>
    <scope>NUCLEOTIDE SEQUENCE</scope>
    <source>
        <strain evidence="3">DP1</strain>
    </source>
</reference>
<name>A0AAD1X4X0_EUPCR</name>
<keyword evidence="4" id="KW-1185">Reference proteome</keyword>
<dbReference type="SUPFAM" id="SSF51126">
    <property type="entry name" value="Pectin lyase-like"/>
    <property type="match status" value="2"/>
</dbReference>
<dbReference type="InterPro" id="IPR009030">
    <property type="entry name" value="Growth_fac_rcpt_cys_sf"/>
</dbReference>
<keyword evidence="2" id="KW-0732">Signal</keyword>
<evidence type="ECO:0000313" key="4">
    <source>
        <dbReference type="Proteomes" id="UP001295684"/>
    </source>
</evidence>
<evidence type="ECO:0000313" key="3">
    <source>
        <dbReference type="EMBL" id="CAI2358892.1"/>
    </source>
</evidence>
<dbReference type="Gene3D" id="2.10.220.10">
    <property type="entry name" value="Hormone Receptor, Insulin-like Growth Factor Receptor 1, Chain A, domain 2"/>
    <property type="match status" value="1"/>
</dbReference>
<dbReference type="Proteomes" id="UP001295684">
    <property type="component" value="Unassembled WGS sequence"/>
</dbReference>
<dbReference type="EMBL" id="CAMPGE010000169">
    <property type="protein sequence ID" value="CAI2358892.1"/>
    <property type="molecule type" value="Genomic_DNA"/>
</dbReference>
<evidence type="ECO:0000256" key="1">
    <source>
        <dbReference type="SAM" id="Phobius"/>
    </source>
</evidence>
<feature type="transmembrane region" description="Helical" evidence="1">
    <location>
        <begin position="1708"/>
        <end position="1725"/>
    </location>
</feature>
<sequence>MQKYWLLLLGLYVMIRSSCCLTSCSAGTFEEYGFCFQCHASCKKCDSFGACIECNEGYVDTGGLLCEYQECEYGQFFSTTLKKCAECQDSCHTFCSYQSHCFGCSSDKILNLSDLTCVDQCDPESQIMINDTQLQSMPVCRDFKYYIDANSQSPVEFGTEQHPYKDIQSAFVEIMNFHSHSERTVIVYVFEETTVFIQSPTYFVNMTHVQIESYNDGSHITRLARIVGVIDKSKVIAPAMTTKFIILGKDYKKLAHQTLKQDEIVFDNSGFDSEDKAKLLLNNAVFKPFHAGVLIKNFRVVTQYDDPGTSHAIFEPYRVDARVVGLIDCDLRTQGTILNAITTVFNWHMENIIFETQYLHRLSLTRLGCGEDGTDMGTRIYFKNVTSINSGGKDISLHNQQSFTRNYFANTVHFEDCSFDTYLGFEIEIIQFIFYDNHVDCIELNQKPWNITNFRVTTSRNDPGKDSQFIQTNDVAFGRLPDPTRTLTVYINNFVAENDYNNKFGQLIGLNSPNTVFIVNGLSFFNSSGWLINVMASINVTFNNVLLENVEVDTPNLSYILAENKVVFNGVVFKNVSDTKVYSDPLFEHLITGDSEVAFINLELIDSTILDRRAIFYASASSQSTFLAENIKTQDLVLYGDVALIGYGIFKEINFTNIHALRTYSHDGGTNFLINCDYNSEGLAPDNVQIFKDIVVEQSSVPVMSVTKPDAFVNVTQSLSISNVTYKDSSLTYKIDLIRIYKMATVGTYLIDISEITFTNLVFTFGSRLMYLQQQLESQVLVTNLTVTDIVHAGITVQAFKSNEFYNKTHVKFVNMKGFNVDGRTRSLINIYAGADIEILDSEFSFIGNYEKGSVLSAGNERAVAVLRNCTFFNNTSIEGGVFETQAESNIKCYNCTFYNNFAITAGVVKVNGDGAFEFYNTSIYNNIAMDGAIAELFSSQLQSIVDSSNITGNYGVSRSEVENNIILQPHILQSYRDYVADNDYLLDINPSQDNFKAILGILLISNSHFTELPGLLSSTGSEVVITDCTFININFESHLFRSSESDMTITNNTLTNITCTENEIFHFGNSFLRLDDLVYTNSNCRLISSGLSQLYLRNMHCSNLTLTSSLMYILNSFEIVENDEGILVPTSIISCSFKDINVADTELISVRNSNISDINHTEFIQIVSQGGESQVLKLVNSEINNFDNITFRENKRCLLATKSILRNIVNSLFESCGESDTLLGGAIKLFGSDSTITHSNFSFNQAQIGASISIECDLDKPCTNKFKDLVIEHNAASEQGGGIYYDSFRPETERIQYYNNSALYGPDVASYAVKIVQSNTQNNKVYLDNVPSGQLYSKHLSFDLVDYDGQIMNLIDSVNIKILEDNSELSVKGSNFAVIKNGTGIFSNLIFVGKTGMKNNTFRLTSVKLDQKVVDQVLGNSDQQYTNLIDVSFRYCKPGEIETGQKQCDPCEFRTYTFEWNSTRCLPCMDDATCMGGTYIDVDEGYWRKTTNSSLIVECLNREACLGDHYTGGGESPTKCKTGYKGILCSQCDIIGGTKYQPLSDFQCSKCPHPVINGLRMAFVSTFAFLFLLLLIYINLRKTKESQMSILLRILTNYIHLITVSLSFNVRIPTNFTTMFSFMNRVSSPNETFFSFDCFFSGEEITLYAPSNRLLKNSLFIFLPVLLVGAIAGLFGCIKLVHLIIVSIRIHIFNHEIVRTNLFNFRRSLVVSMICIVFLFHPAFTAKSLSMFLCTRIDEDDSRMTHHMEYTCYSWNHIKWVLVISMPLLVIWVIGCPLIVLWILIKNRRSLDSPKIKSYFLILYQGFRPETFYWEFVNSFKKFAILGLISFLNTSPPAYKINGSVISLLVFYRFQCNMKPFKCDSYNRLDLISLAVAIVTIFSSVVFVLGYKGNFVLHSVLLLFVFCANLYFLLCWLYLVMSLLEWNNEWYQGLMKAMRMAGICSWVKQESQPTESKSGGIIKKRLYKTKRIKKKKIKKLINKRKRRLMQRQYNPPVDEKSEGPEINDEGISKETFDKYFQISSFRNQNKEPKVDLPRRKERENKKIKFRDLKNEPKMNIIDGPNTSSRFLNPVVWEE</sequence>
<dbReference type="CDD" id="cd00064">
    <property type="entry name" value="FU"/>
    <property type="match status" value="1"/>
</dbReference>
<feature type="transmembrane region" description="Helical" evidence="1">
    <location>
        <begin position="1559"/>
        <end position="1579"/>
    </location>
</feature>
<feature type="transmembrane region" description="Helical" evidence="1">
    <location>
        <begin position="1660"/>
        <end position="1687"/>
    </location>
</feature>
<feature type="transmembrane region" description="Helical" evidence="1">
    <location>
        <begin position="1761"/>
        <end position="1786"/>
    </location>
</feature>
<feature type="transmembrane region" description="Helical" evidence="1">
    <location>
        <begin position="1591"/>
        <end position="1611"/>
    </location>
</feature>
<keyword evidence="1" id="KW-1133">Transmembrane helix</keyword>
<dbReference type="PANTHER" id="PTHR11319:SF35">
    <property type="entry name" value="OUTER MEMBRANE PROTEIN PMPC-RELATED"/>
    <property type="match status" value="1"/>
</dbReference>
<protein>
    <submittedName>
        <fullName evidence="3">Uncharacterized protein</fullName>
    </submittedName>
</protein>
<comment type="caution">
    <text evidence="3">The sequence shown here is derived from an EMBL/GenBank/DDBJ whole genome shotgun (WGS) entry which is preliminary data.</text>
</comment>
<gene>
    <name evidence="3" type="ORF">ECRASSUSDP1_LOCUS175</name>
</gene>
<feature type="signal peptide" evidence="2">
    <location>
        <begin position="1"/>
        <end position="20"/>
    </location>
</feature>
<accession>A0AAD1X4X0</accession>
<feature type="transmembrane region" description="Helical" evidence="1">
    <location>
        <begin position="1870"/>
        <end position="1890"/>
    </location>
</feature>
<feature type="transmembrane region" description="Helical" evidence="1">
    <location>
        <begin position="1896"/>
        <end position="1920"/>
    </location>
</feature>
<feature type="chain" id="PRO_5041970336" evidence="2">
    <location>
        <begin position="21"/>
        <end position="2079"/>
    </location>
</feature>
<dbReference type="PANTHER" id="PTHR11319">
    <property type="entry name" value="G PROTEIN-COUPLED RECEPTOR-RELATED"/>
    <property type="match status" value="1"/>
</dbReference>
<dbReference type="SUPFAM" id="SSF57184">
    <property type="entry name" value="Growth factor receptor domain"/>
    <property type="match status" value="1"/>
</dbReference>